<accession>A0ABR1YU04</accession>
<evidence type="ECO:0000256" key="7">
    <source>
        <dbReference type="ARBA" id="ARBA00038532"/>
    </source>
</evidence>
<dbReference type="SMART" id="SM00102">
    <property type="entry name" value="ADF"/>
    <property type="match status" value="2"/>
</dbReference>
<name>A0ABR1YU04_9PEZI</name>
<dbReference type="InterPro" id="IPR002108">
    <property type="entry name" value="ADF-H"/>
</dbReference>
<keyword evidence="4" id="KW-0677">Repeat</keyword>
<dbReference type="CDD" id="cd11284">
    <property type="entry name" value="ADF_Twf-C_like"/>
    <property type="match status" value="1"/>
</dbReference>
<dbReference type="EMBL" id="JBBWRZ010000004">
    <property type="protein sequence ID" value="KAK8238473.1"/>
    <property type="molecule type" value="Genomic_DNA"/>
</dbReference>
<dbReference type="Pfam" id="PF00241">
    <property type="entry name" value="Cofilin_ADF"/>
    <property type="match status" value="2"/>
</dbReference>
<comment type="caution">
    <text evidence="10">The sequence shown here is derived from an EMBL/GenBank/DDBJ whole genome shotgun (WGS) entry which is preliminary data.</text>
</comment>
<evidence type="ECO:0000256" key="4">
    <source>
        <dbReference type="ARBA" id="ARBA00022737"/>
    </source>
</evidence>
<dbReference type="PANTHER" id="PTHR13759:SF1">
    <property type="entry name" value="TWINFILIN"/>
    <property type="match status" value="1"/>
</dbReference>
<evidence type="ECO:0000256" key="8">
    <source>
        <dbReference type="SAM" id="MobiDB-lite"/>
    </source>
</evidence>
<evidence type="ECO:0000256" key="1">
    <source>
        <dbReference type="ARBA" id="ARBA00004245"/>
    </source>
</evidence>
<feature type="domain" description="ADF-H" evidence="9">
    <location>
        <begin position="173"/>
        <end position="305"/>
    </location>
</feature>
<evidence type="ECO:0000313" key="10">
    <source>
        <dbReference type="EMBL" id="KAK8238473.1"/>
    </source>
</evidence>
<feature type="domain" description="ADF-H" evidence="9">
    <location>
        <begin position="4"/>
        <end position="134"/>
    </location>
</feature>
<protein>
    <recommendedName>
        <fullName evidence="9">ADF-H domain-containing protein</fullName>
    </recommendedName>
</protein>
<keyword evidence="6" id="KW-0206">Cytoskeleton</keyword>
<evidence type="ECO:0000256" key="2">
    <source>
        <dbReference type="ARBA" id="ARBA00009557"/>
    </source>
</evidence>
<comment type="similarity">
    <text evidence="2">Belongs to the actin-binding proteins ADF family. Twinfilin subfamily.</text>
</comment>
<dbReference type="PROSITE" id="PS51263">
    <property type="entry name" value="ADF_H"/>
    <property type="match status" value="2"/>
</dbReference>
<evidence type="ECO:0000259" key="9">
    <source>
        <dbReference type="PROSITE" id="PS51263"/>
    </source>
</evidence>
<sequence>MQSGISVSTELHSAFNSLVNDESSRFLLATITDESLVPLETIPSQSPSNFHADLALLAPHIKPNEALYILLRRSPSRFVAVTYVPQTAPVRQKMLFASTRLTLVRELGGEKFEESIFATDANELTAEGWARHEAHVAGDQPLTQEEQDLQGIKEAELQESGGTGARRVQTSGHLSMSVGEGAVEALKGLKEGGEENLVQLKIDVQTETIILVSSTAGATAASLSTSIANDEPRYTFYRHTSDGNPILFIYTCPGTSKVKERMVYAASRGFAVLLAEQEAGLPIAKRLEFSSPEDIGPDAIDEEFAPKEEKKTGFAKPKRPGRR</sequence>
<keyword evidence="11" id="KW-1185">Reference proteome</keyword>
<evidence type="ECO:0000256" key="6">
    <source>
        <dbReference type="ARBA" id="ARBA00023212"/>
    </source>
</evidence>
<dbReference type="Gene3D" id="3.40.20.10">
    <property type="entry name" value="Severin"/>
    <property type="match status" value="2"/>
</dbReference>
<dbReference type="Proteomes" id="UP001492380">
    <property type="component" value="Unassembled WGS sequence"/>
</dbReference>
<gene>
    <name evidence="10" type="ORF">HDK90DRAFT_483351</name>
</gene>
<evidence type="ECO:0000256" key="5">
    <source>
        <dbReference type="ARBA" id="ARBA00023203"/>
    </source>
</evidence>
<keyword evidence="3" id="KW-0963">Cytoplasm</keyword>
<dbReference type="InterPro" id="IPR028458">
    <property type="entry name" value="Twinfilin"/>
</dbReference>
<proteinExistence type="inferred from homology"/>
<evidence type="ECO:0000256" key="3">
    <source>
        <dbReference type="ARBA" id="ARBA00022490"/>
    </source>
</evidence>
<dbReference type="SUPFAM" id="SSF55753">
    <property type="entry name" value="Actin depolymerizing proteins"/>
    <property type="match status" value="2"/>
</dbReference>
<dbReference type="InterPro" id="IPR029006">
    <property type="entry name" value="ADF-H/Gelsolin-like_dom_sf"/>
</dbReference>
<keyword evidence="5" id="KW-0009">Actin-binding</keyword>
<comment type="subunit">
    <text evidence="7">Interacts with G-actin; ADP-actin form.</text>
</comment>
<evidence type="ECO:0000313" key="11">
    <source>
        <dbReference type="Proteomes" id="UP001492380"/>
    </source>
</evidence>
<dbReference type="CDD" id="cd11285">
    <property type="entry name" value="ADF_Twf-N_like"/>
    <property type="match status" value="1"/>
</dbReference>
<reference evidence="10 11" key="1">
    <citation type="submission" date="2024-04" db="EMBL/GenBank/DDBJ databases">
        <title>Phyllosticta paracitricarpa is synonymous to the EU quarantine fungus P. citricarpa based on phylogenomic analyses.</title>
        <authorList>
            <consortium name="Lawrence Berkeley National Laboratory"/>
            <person name="Van Ingen-Buijs V.A."/>
            <person name="Van Westerhoven A.C."/>
            <person name="Haridas S."/>
            <person name="Skiadas P."/>
            <person name="Martin F."/>
            <person name="Groenewald J.Z."/>
            <person name="Crous P.W."/>
            <person name="Seidl M.F."/>
        </authorList>
    </citation>
    <scope>NUCLEOTIDE SEQUENCE [LARGE SCALE GENOMIC DNA]</scope>
    <source>
        <strain evidence="10 11">CBS 123374</strain>
    </source>
</reference>
<dbReference type="PANTHER" id="PTHR13759">
    <property type="entry name" value="TWINFILIN"/>
    <property type="match status" value="1"/>
</dbReference>
<feature type="region of interest" description="Disordered" evidence="8">
    <location>
        <begin position="291"/>
        <end position="323"/>
    </location>
</feature>
<comment type="subcellular location">
    <subcellularLocation>
        <location evidence="1">Cytoplasm</location>
        <location evidence="1">Cytoskeleton</location>
    </subcellularLocation>
</comment>
<organism evidence="10 11">
    <name type="scientific">Phyllosticta capitalensis</name>
    <dbReference type="NCBI Taxonomy" id="121624"/>
    <lineage>
        <taxon>Eukaryota</taxon>
        <taxon>Fungi</taxon>
        <taxon>Dikarya</taxon>
        <taxon>Ascomycota</taxon>
        <taxon>Pezizomycotina</taxon>
        <taxon>Dothideomycetes</taxon>
        <taxon>Dothideomycetes incertae sedis</taxon>
        <taxon>Botryosphaeriales</taxon>
        <taxon>Phyllostictaceae</taxon>
        <taxon>Phyllosticta</taxon>
    </lineage>
</organism>